<dbReference type="SMART" id="SM00872">
    <property type="entry name" value="Alpha-mann_mid"/>
    <property type="match status" value="1"/>
</dbReference>
<dbReference type="SUPFAM" id="SSF88688">
    <property type="entry name" value="Families 57/38 glycoside transferase middle domain"/>
    <property type="match status" value="1"/>
</dbReference>
<dbReference type="GO" id="GO:0005764">
    <property type="term" value="C:lysosome"/>
    <property type="evidence" value="ECO:0007669"/>
    <property type="project" value="TreeGrafter"/>
</dbReference>
<dbReference type="InterPro" id="IPR037094">
    <property type="entry name" value="Glyco_hydro_38_cen_sf"/>
</dbReference>
<proteinExistence type="inferred from homology"/>
<evidence type="ECO:0000256" key="10">
    <source>
        <dbReference type="RuleBase" id="RU361199"/>
    </source>
</evidence>
<evidence type="ECO:0000313" key="13">
    <source>
        <dbReference type="Proteomes" id="UP000759131"/>
    </source>
</evidence>
<dbReference type="InterPro" id="IPR013780">
    <property type="entry name" value="Glyco_hydro_b"/>
</dbReference>
<dbReference type="InterPro" id="IPR011682">
    <property type="entry name" value="Glyco_hydro_38_C"/>
</dbReference>
<dbReference type="Gene3D" id="2.60.40.1180">
    <property type="entry name" value="Golgi alpha-mannosidase II"/>
    <property type="match status" value="1"/>
</dbReference>
<dbReference type="FunFam" id="2.70.98.30:FF:000003">
    <property type="entry name" value="Alpha-mannosidase"/>
    <property type="match status" value="1"/>
</dbReference>
<keyword evidence="6 10" id="KW-0862">Zinc</keyword>
<comment type="catalytic activity">
    <reaction evidence="1">
        <text>Hydrolysis of terminal, non-reducing alpha-D-mannose residues in alpha-D-mannosides.</text>
        <dbReference type="EC" id="3.2.1.24"/>
    </reaction>
</comment>
<dbReference type="OrthoDB" id="2016903at2759"/>
<evidence type="ECO:0000256" key="9">
    <source>
        <dbReference type="ARBA" id="ARBA00023295"/>
    </source>
</evidence>
<dbReference type="Pfam" id="PF17677">
    <property type="entry name" value="Glyco_hydro38C2"/>
    <property type="match status" value="1"/>
</dbReference>
<dbReference type="InterPro" id="IPR028995">
    <property type="entry name" value="Glyco_hydro_57/38_cen_sf"/>
</dbReference>
<evidence type="ECO:0000256" key="5">
    <source>
        <dbReference type="ARBA" id="ARBA00022801"/>
    </source>
</evidence>
<keyword evidence="9 10" id="KW-0326">Glycosidase</keyword>
<reference evidence="12" key="1">
    <citation type="submission" date="2020-11" db="EMBL/GenBank/DDBJ databases">
        <authorList>
            <person name="Tran Van P."/>
        </authorList>
    </citation>
    <scope>NUCLEOTIDE SEQUENCE</scope>
</reference>
<dbReference type="SUPFAM" id="SSF88713">
    <property type="entry name" value="Glycoside hydrolase/deacetylase"/>
    <property type="match status" value="1"/>
</dbReference>
<dbReference type="EC" id="3.2.1.-" evidence="10"/>
<dbReference type="InterPro" id="IPR027291">
    <property type="entry name" value="Glyco_hydro_38_N_sf"/>
</dbReference>
<dbReference type="InterPro" id="IPR011013">
    <property type="entry name" value="Gal_mutarotase_sf_dom"/>
</dbReference>
<evidence type="ECO:0000256" key="2">
    <source>
        <dbReference type="ARBA" id="ARBA00009792"/>
    </source>
</evidence>
<feature type="domain" description="Glycoside hydrolase family 38 central" evidence="11">
    <location>
        <begin position="341"/>
        <end position="416"/>
    </location>
</feature>
<dbReference type="AlphaFoldDB" id="A0A7R9KKV2"/>
<dbReference type="InterPro" id="IPR015341">
    <property type="entry name" value="Glyco_hydro_38_cen"/>
</dbReference>
<dbReference type="Gene3D" id="2.70.98.30">
    <property type="entry name" value="Golgi alpha-mannosidase II, domain 4"/>
    <property type="match status" value="1"/>
</dbReference>
<dbReference type="Gene3D" id="2.60.40.1360">
    <property type="match status" value="1"/>
</dbReference>
<dbReference type="PANTHER" id="PTHR11607:SF3">
    <property type="entry name" value="LYSOSOMAL ALPHA-MANNOSIDASE"/>
    <property type="match status" value="1"/>
</dbReference>
<feature type="signal peptide" evidence="10">
    <location>
        <begin position="1"/>
        <end position="20"/>
    </location>
</feature>
<evidence type="ECO:0000313" key="12">
    <source>
        <dbReference type="EMBL" id="CAD7624902.1"/>
    </source>
</evidence>
<dbReference type="GO" id="GO:0006013">
    <property type="term" value="P:mannose metabolic process"/>
    <property type="evidence" value="ECO:0007669"/>
    <property type="project" value="InterPro"/>
</dbReference>
<keyword evidence="10" id="KW-0732">Signal</keyword>
<dbReference type="Pfam" id="PF07748">
    <property type="entry name" value="Glyco_hydro_38C"/>
    <property type="match status" value="1"/>
</dbReference>
<dbReference type="Pfam" id="PF01074">
    <property type="entry name" value="Glyco_hydro_38N"/>
    <property type="match status" value="1"/>
</dbReference>
<evidence type="ECO:0000256" key="1">
    <source>
        <dbReference type="ARBA" id="ARBA00000365"/>
    </source>
</evidence>
<dbReference type="InterPro" id="IPR050843">
    <property type="entry name" value="Glycosyl_Hydrlase_38"/>
</dbReference>
<evidence type="ECO:0000256" key="3">
    <source>
        <dbReference type="ARBA" id="ARBA00012752"/>
    </source>
</evidence>
<dbReference type="InterPro" id="IPR000602">
    <property type="entry name" value="Glyco_hydro_38_N"/>
</dbReference>
<evidence type="ECO:0000256" key="7">
    <source>
        <dbReference type="ARBA" id="ARBA00023157"/>
    </source>
</evidence>
<organism evidence="12">
    <name type="scientific">Medioppia subpectinata</name>
    <dbReference type="NCBI Taxonomy" id="1979941"/>
    <lineage>
        <taxon>Eukaryota</taxon>
        <taxon>Metazoa</taxon>
        <taxon>Ecdysozoa</taxon>
        <taxon>Arthropoda</taxon>
        <taxon>Chelicerata</taxon>
        <taxon>Arachnida</taxon>
        <taxon>Acari</taxon>
        <taxon>Acariformes</taxon>
        <taxon>Sarcoptiformes</taxon>
        <taxon>Oribatida</taxon>
        <taxon>Brachypylina</taxon>
        <taxon>Oppioidea</taxon>
        <taxon>Oppiidae</taxon>
        <taxon>Medioppia</taxon>
    </lineage>
</organism>
<comment type="cofactor">
    <cofactor evidence="10">
        <name>Zn(2+)</name>
        <dbReference type="ChEBI" id="CHEBI:29105"/>
    </cofactor>
    <text evidence="10">Binds 1 zinc ion per subunit.</text>
</comment>
<keyword evidence="5 10" id="KW-0378">Hydrolase</keyword>
<comment type="similarity">
    <text evidence="2 10">Belongs to the glycosyl hydrolase 38 family.</text>
</comment>
<keyword evidence="13" id="KW-1185">Reference proteome</keyword>
<dbReference type="Pfam" id="PF09261">
    <property type="entry name" value="Alpha-mann_mid"/>
    <property type="match status" value="1"/>
</dbReference>
<dbReference type="Proteomes" id="UP000759131">
    <property type="component" value="Unassembled WGS sequence"/>
</dbReference>
<dbReference type="Gene3D" id="3.20.110.10">
    <property type="entry name" value="Glycoside hydrolase 38, N terminal domain"/>
    <property type="match status" value="1"/>
</dbReference>
<dbReference type="SUPFAM" id="SSF74650">
    <property type="entry name" value="Galactose mutarotase-like"/>
    <property type="match status" value="1"/>
</dbReference>
<dbReference type="GO" id="GO:0030246">
    <property type="term" value="F:carbohydrate binding"/>
    <property type="evidence" value="ECO:0007669"/>
    <property type="project" value="InterPro"/>
</dbReference>
<dbReference type="InterPro" id="IPR011330">
    <property type="entry name" value="Glyco_hydro/deAcase_b/a-brl"/>
</dbReference>
<dbReference type="Gene3D" id="1.20.1270.50">
    <property type="entry name" value="Glycoside hydrolase family 38, central domain"/>
    <property type="match status" value="2"/>
</dbReference>
<protein>
    <recommendedName>
        <fullName evidence="3 10">Alpha-mannosidase</fullName>
        <ecNumber evidence="10">3.2.1.-</ecNumber>
    </recommendedName>
</protein>
<accession>A0A7R9KKV2</accession>
<dbReference type="PANTHER" id="PTHR11607">
    <property type="entry name" value="ALPHA-MANNOSIDASE"/>
    <property type="match status" value="1"/>
</dbReference>
<dbReference type="FunFam" id="1.20.1270.50:FF:000002">
    <property type="entry name" value="Alpha-mannosidase"/>
    <property type="match status" value="1"/>
</dbReference>
<feature type="chain" id="PRO_5035952778" description="Alpha-mannosidase" evidence="10">
    <location>
        <begin position="21"/>
        <end position="966"/>
    </location>
</feature>
<feature type="non-terminal residue" evidence="12">
    <location>
        <position position="1"/>
    </location>
</feature>
<keyword evidence="4 10" id="KW-0479">Metal-binding</keyword>
<dbReference type="InterPro" id="IPR041147">
    <property type="entry name" value="GH38_C"/>
</dbReference>
<dbReference type="GO" id="GO:0004559">
    <property type="term" value="F:alpha-mannosidase activity"/>
    <property type="evidence" value="ECO:0007669"/>
    <property type="project" value="UniProtKB-EC"/>
</dbReference>
<evidence type="ECO:0000256" key="6">
    <source>
        <dbReference type="ARBA" id="ARBA00022833"/>
    </source>
</evidence>
<evidence type="ECO:0000256" key="8">
    <source>
        <dbReference type="ARBA" id="ARBA00023180"/>
    </source>
</evidence>
<keyword evidence="8" id="KW-0325">Glycoprotein</keyword>
<keyword evidence="7" id="KW-1015">Disulfide bond</keyword>
<evidence type="ECO:0000259" key="11">
    <source>
        <dbReference type="SMART" id="SM00872"/>
    </source>
</evidence>
<gene>
    <name evidence="12" type="ORF">OSB1V03_LOCUS5340</name>
</gene>
<name>A0A7R9KKV2_9ACAR</name>
<dbReference type="EMBL" id="OC857236">
    <property type="protein sequence ID" value="CAD7624902.1"/>
    <property type="molecule type" value="Genomic_DNA"/>
</dbReference>
<dbReference type="GO" id="GO:0046872">
    <property type="term" value="F:metal ion binding"/>
    <property type="evidence" value="ECO:0007669"/>
    <property type="project" value="UniProtKB-KW"/>
</dbReference>
<dbReference type="EMBL" id="CAJPIZ010002661">
    <property type="protein sequence ID" value="CAG2105332.1"/>
    <property type="molecule type" value="Genomic_DNA"/>
</dbReference>
<evidence type="ECO:0000256" key="4">
    <source>
        <dbReference type="ARBA" id="ARBA00022723"/>
    </source>
</evidence>
<sequence length="966" mass="110536">STKIVIQCIIVSCFVLITNALHVNKRANDDGFCNPTKPDKLNVHIISHTHLDAGWVKTYDGYYKDSVHDIMSTVIEALTNEQAKANNRRFTFVEMTYFSRYWNELNDTAREVVRQLVTTGILQFTSGGWVMNDEATPHYSMIIDQMSYGHRWINRTFGPDFLPTTGWQIDPFGHTREYGSILSQMGFNALFQGRIDYQDKEKRMKEKSMEMIWKTDDNLRYNNYMFTGITPTGYYPADGVCLNCYYKNNAPLLIKQVKAQSAGYRTNHLMSTMGGDFNYWAAELSFKNLDQLIEYINANETDIHLLYSTPDCYVKSVYESAVNWTDTKGDDFMPYADRRNDFWSGYFTSRPAFKYLMNYANTVLQASKQLTALTDIYGLSRQLIRPLEEAFGICLHHDGISGTSKQFVNDDYVQMLTRGLASSDLLMTAAYQKQFATNLKPQFCHQLNVSECLFVEESNSSLIEIAIYNPLAHEVIDFIRLPLFTTDYEIIDANGLIVGSQIETLQLFIQSLPDRKNKFGSRFEILFEAFLRPLAFTKYYLRKISAKREPLPQQTISQDSENVSDISISNDLLTVVIDGKSGILKGIQTANFTVNIRQNFGYYTRGNGKPSGAYAMHTNGSDPMVIEMNANVSVIRGNLTEEVVQEFNPWLKQIIRLYRDNNGVEFEWVVGPLPQDIDYEIISRWDTGFRSGGLFYTDSNGRQTLERKRDYRETWTLDTIEKVSSNYYPVTSWLFIRDVLSDLQLTVLPDRAQGGTSMRDGSLELMIHRRLHRDDGYGMEEKLDEPGVDGKGLVVRGKHILYVDRIADSMQNVKIISKTLFWRSLPMFVDLGDSPSVPPNNVSHSLTVGRLDPGVHLLTLEELEENVLFIRLENYLEKRETFQESVSVVLSELFSGIEILEATETGLTATQSLARTQQLKYKWNCGDCNNGYDNPLDDPAQFKITLTPNQIRSFVLRVKRISSNAI</sequence>